<dbReference type="Proteomes" id="UP000042738">
    <property type="component" value="Plasmid pSsAf2.3-2"/>
</dbReference>
<reference evidence="2 3" key="1">
    <citation type="journal article" date="2014" name="Genome Announc.">
        <title>Whole-Genome Sequence of Serratia symbiotica Strain CWBI-2.3T, a Free-Living Symbiont of the Black Bean Aphid Aphis fabae.</title>
        <authorList>
            <person name="Foray V."/>
            <person name="Grigorescu A.S."/>
            <person name="Sabri A."/>
            <person name="Haubruge E."/>
            <person name="Lognay G."/>
            <person name="Francis F."/>
            <person name="Fauconnier M.L."/>
            <person name="Hance T."/>
            <person name="Thonart P."/>
        </authorList>
    </citation>
    <scope>NUCLEOTIDE SEQUENCE [LARGE SCALE GENOMIC DNA]</scope>
    <source>
        <strain evidence="2">CWBI-2.3</strain>
        <plasmid evidence="2 3">pSsAf2.3-2</plasmid>
    </source>
</reference>
<evidence type="ECO:0000313" key="2">
    <source>
        <dbReference type="EMBL" id="QLH64507.1"/>
    </source>
</evidence>
<geneLocation type="plasmid" evidence="2 3">
    <name>pSsAf2.3-2</name>
</geneLocation>
<dbReference type="AlphaFoldDB" id="A0A068YZR0"/>
<dbReference type="NCBIfam" id="NF033887">
    <property type="entry name" value="conj_TraX"/>
    <property type="match status" value="1"/>
</dbReference>
<gene>
    <name evidence="2" type="ORF">SYMBAF_16905</name>
</gene>
<sequence length="192" mass="21565">MKTESRGRDRLPEEKPPVPIAKRAGWFALNVLVPVSDIAQVGRYTGHNVARLWQRIRTVTSCRAVDDYRPANWSQAVADTGLPASTLYRHYRFSLWIWWGLMWLTALPAIGLLLMLVTAGGSVSPTGWLRIGSVLLVMGLLSATGFVQALGVNYRLWQLDAQRVSASEQGGFQAFLRETRWCRRVLTAGLRR</sequence>
<protein>
    <submittedName>
        <fullName evidence="2">Conjugal transfer protein TraX</fullName>
    </submittedName>
</protein>
<dbReference type="EMBL" id="CP050857">
    <property type="protein sequence ID" value="QLH64507.1"/>
    <property type="molecule type" value="Genomic_DNA"/>
</dbReference>
<keyword evidence="1" id="KW-0472">Membrane</keyword>
<evidence type="ECO:0000313" key="3">
    <source>
        <dbReference type="Proteomes" id="UP000042738"/>
    </source>
</evidence>
<keyword evidence="2" id="KW-0614">Plasmid</keyword>
<keyword evidence="1" id="KW-1133">Transmembrane helix</keyword>
<proteinExistence type="predicted"/>
<dbReference type="STRING" id="138074.SYMBAF_190037"/>
<feature type="transmembrane region" description="Helical" evidence="1">
    <location>
        <begin position="131"/>
        <end position="154"/>
    </location>
</feature>
<keyword evidence="1" id="KW-0812">Transmembrane</keyword>
<dbReference type="RefSeq" id="WP_052447706.1">
    <property type="nucleotide sequence ID" value="NZ_CP050857.1"/>
</dbReference>
<accession>A0A068YZR0</accession>
<organism evidence="2 3">
    <name type="scientific">Serratia symbiotica</name>
    <dbReference type="NCBI Taxonomy" id="138074"/>
    <lineage>
        <taxon>Bacteria</taxon>
        <taxon>Pseudomonadati</taxon>
        <taxon>Pseudomonadota</taxon>
        <taxon>Gammaproteobacteria</taxon>
        <taxon>Enterobacterales</taxon>
        <taxon>Yersiniaceae</taxon>
        <taxon>Serratia</taxon>
    </lineage>
</organism>
<dbReference type="GeneID" id="93738154"/>
<evidence type="ECO:0000256" key="1">
    <source>
        <dbReference type="SAM" id="Phobius"/>
    </source>
</evidence>
<dbReference type="InterPro" id="IPR049599">
    <property type="entry name" value="TraX-like"/>
</dbReference>
<feature type="transmembrane region" description="Helical" evidence="1">
    <location>
        <begin position="95"/>
        <end position="119"/>
    </location>
</feature>
<name>A0A068YZR0_9GAMM</name>